<accession>A0ABY6S1S4</accession>
<dbReference type="EMBL" id="LR026965">
    <property type="protein sequence ID" value="VBB75474.1"/>
    <property type="molecule type" value="Genomic_DNA"/>
</dbReference>
<dbReference type="Proteomes" id="UP000280685">
    <property type="component" value="Chromosome 2"/>
</dbReference>
<keyword evidence="4" id="KW-1185">Reference proteome</keyword>
<evidence type="ECO:0000256" key="2">
    <source>
        <dbReference type="SAM" id="MobiDB-lite"/>
    </source>
</evidence>
<feature type="region of interest" description="Disordered" evidence="2">
    <location>
        <begin position="139"/>
        <end position="176"/>
    </location>
</feature>
<dbReference type="InterPro" id="IPR001138">
    <property type="entry name" value="Zn2Cys6_DnaBD"/>
</dbReference>
<feature type="region of interest" description="Disordered" evidence="2">
    <location>
        <begin position="1"/>
        <end position="33"/>
    </location>
</feature>
<reference evidence="3" key="1">
    <citation type="submission" date="2018-02" db="EMBL/GenBank/DDBJ databases">
        <authorList>
            <person name="Silar P."/>
        </authorList>
    </citation>
    <scope>NUCLEOTIDE SEQUENCE [LARGE SCALE GENOMIC DNA]</scope>
    <source>
        <strain evidence="3">T</strain>
    </source>
</reference>
<evidence type="ECO:0008006" key="5">
    <source>
        <dbReference type="Google" id="ProtNLM"/>
    </source>
</evidence>
<evidence type="ECO:0000313" key="4">
    <source>
        <dbReference type="Proteomes" id="UP000280685"/>
    </source>
</evidence>
<sequence length="835" mass="93943">MESPLLRPTGGLSKPQRCRSPIDADTRQPKKRRQLDAILDEITPTLPVNPFSLIPSQDSDLYGGSLYHHPTSAPNLHGYGNWLDGAAVPTWSPYDYKQDQHGAFFSLIVDNSTMGGGDVPPYVGEVPLELPMGLATNQPVSSTQYVNPTEDWESRPGRPAPQPLHQPPVDTGNGGLGQSRYCWESVALPLPQKEDCFPEAFHRTFQSGSTPTHSLPPPSLNGAHSTSRDPTNAQGQHASLSQFHAQAAYPDGVFGSSVDITQEHRFPYCLPRVDSGSLRASPGNLLDTEASSICSAYVHVTKEGNGHTWNELQKSEVHDVDEQIIVPMETALVGGWVAVEQALMLDVTQQGAAAAVNQGLAIKEEPELEEPEEQRRKRQRENLRKQTSDTRTMRACIRCHNQRVRCLPNVDNPNDPLAPCVTCLKVRRESKKTIHNLPCLRYKLASVVLQRDGGLGYTKRFDHTQLINIRANDWADNHIKVIEMAQGLCETPMTLKVRAFRAVEGDQLVRNFVGRDGIRIPAYGLVNVKEHGRAFQHYIAANAIKGLEDSAKDSDDLVKDMYSMIAEHLRQSSRHKQNREENRDKKSVNLAEFLLKAVRLWFAIRHQTGSAWICGQESLGMESRELKTRYIPRMIVAQFDSIRYHTVFKSQVPQFLSMFEKILSSGPELWKDSKDAWFTAFLVVFLFLHNVACICKDRYRHAKENSKGRPLETRYGPRDHPLTTFVEDVQHGAGVMLAYWTYFKRCDLMNFEWDAESVSKSAIKYLDTRQLAFLKGTIDCLKDKTTSIPSTPQEGCWEHELYWISLMFVSEPSMTSSWKPPVVFSTVNPSVGNEQ</sequence>
<feature type="region of interest" description="Disordered" evidence="2">
    <location>
        <begin position="204"/>
        <end position="239"/>
    </location>
</feature>
<keyword evidence="1" id="KW-0539">Nucleus</keyword>
<evidence type="ECO:0000313" key="3">
    <source>
        <dbReference type="EMBL" id="VBB75474.1"/>
    </source>
</evidence>
<dbReference type="PANTHER" id="PTHR35392">
    <property type="entry name" value="ZN(II)2CYS6 TRANSCRIPTION FACTOR (EUROFUNG)-RELATED-RELATED"/>
    <property type="match status" value="1"/>
</dbReference>
<dbReference type="InterPro" id="IPR052973">
    <property type="entry name" value="Fungal_sec-metab_reg_TF"/>
</dbReference>
<dbReference type="PANTHER" id="PTHR35392:SF3">
    <property type="entry name" value="ZN(2)-C6 FUNGAL-TYPE DOMAIN-CONTAINING PROTEIN"/>
    <property type="match status" value="1"/>
</dbReference>
<feature type="region of interest" description="Disordered" evidence="2">
    <location>
        <begin position="364"/>
        <end position="387"/>
    </location>
</feature>
<evidence type="ECO:0000256" key="1">
    <source>
        <dbReference type="ARBA" id="ARBA00023242"/>
    </source>
</evidence>
<gene>
    <name evidence="3" type="ORF">PODCO_204210</name>
</gene>
<feature type="compositionally biased region" description="Polar residues" evidence="2">
    <location>
        <begin position="222"/>
        <end position="239"/>
    </location>
</feature>
<proteinExistence type="predicted"/>
<dbReference type="CDD" id="cd00067">
    <property type="entry name" value="GAL4"/>
    <property type="match status" value="1"/>
</dbReference>
<name>A0ABY6S1S4_PODCO</name>
<organism evidence="3 4">
    <name type="scientific">Podospora comata</name>
    <dbReference type="NCBI Taxonomy" id="48703"/>
    <lineage>
        <taxon>Eukaryota</taxon>
        <taxon>Fungi</taxon>
        <taxon>Dikarya</taxon>
        <taxon>Ascomycota</taxon>
        <taxon>Pezizomycotina</taxon>
        <taxon>Sordariomycetes</taxon>
        <taxon>Sordariomycetidae</taxon>
        <taxon>Sordariales</taxon>
        <taxon>Podosporaceae</taxon>
        <taxon>Podospora</taxon>
    </lineage>
</organism>
<protein>
    <recommendedName>
        <fullName evidence="5">Zn(2)-C6 fungal-type domain-containing protein</fullName>
    </recommendedName>
</protein>